<evidence type="ECO:0000313" key="1">
    <source>
        <dbReference type="EMBL" id="GLB47432.1"/>
    </source>
</evidence>
<reference evidence="1" key="1">
    <citation type="submission" date="2022-07" db="EMBL/GenBank/DDBJ databases">
        <authorList>
            <person name="Kouya T."/>
            <person name="Ishiyama Y."/>
        </authorList>
    </citation>
    <scope>NUCLEOTIDE SEQUENCE</scope>
    <source>
        <strain evidence="1">WR16-4</strain>
    </source>
</reference>
<proteinExistence type="predicted"/>
<name>A0A9W6B1X0_9LACO</name>
<reference evidence="1" key="2">
    <citation type="journal article" date="2023" name="PLoS ONE">
        <title>Philodulcilactobacillus myokoensis gen. nov., sp. nov., a fructophilic, acidophilic, and agar-phobic lactic acid bacterium isolated from fermented vegetable extracts.</title>
        <authorList>
            <person name="Kouya T."/>
            <person name="Ishiyama Y."/>
            <person name="Ohashi S."/>
            <person name="Kumakubo R."/>
            <person name="Yamazaki T."/>
            <person name="Otaki T."/>
        </authorList>
    </citation>
    <scope>NUCLEOTIDE SEQUENCE</scope>
    <source>
        <strain evidence="1">WR16-4</strain>
    </source>
</reference>
<dbReference type="RefSeq" id="WP_286136972.1">
    <property type="nucleotide sequence ID" value="NZ_BRPL01000004.1"/>
</dbReference>
<evidence type="ECO:0000313" key="2">
    <source>
        <dbReference type="Proteomes" id="UP001144204"/>
    </source>
</evidence>
<organism evidence="1 2">
    <name type="scientific">Philodulcilactobacillus myokoensis</name>
    <dbReference type="NCBI Taxonomy" id="2929573"/>
    <lineage>
        <taxon>Bacteria</taxon>
        <taxon>Bacillati</taxon>
        <taxon>Bacillota</taxon>
        <taxon>Bacilli</taxon>
        <taxon>Lactobacillales</taxon>
        <taxon>Lactobacillaceae</taxon>
        <taxon>Philodulcilactobacillus</taxon>
    </lineage>
</organism>
<accession>A0A9W6B1X0</accession>
<dbReference type="AlphaFoldDB" id="A0A9W6B1X0"/>
<dbReference type="EMBL" id="BRPL01000004">
    <property type="protein sequence ID" value="GLB47432.1"/>
    <property type="molecule type" value="Genomic_DNA"/>
</dbReference>
<gene>
    <name evidence="1" type="ORF">WR164_14110</name>
</gene>
<comment type="caution">
    <text evidence="1">The sequence shown here is derived from an EMBL/GenBank/DDBJ whole genome shotgun (WGS) entry which is preliminary data.</text>
</comment>
<sequence length="162" mass="19294">MPRNKLKKIGSQHRFRFTGIFVRSGFKSYHEYYSPTLLLKDVRLKENNQLMCDHLWFNYTKGFQKLGSLIRDDLISFDARVDDYYKGYINGSHHDYKLSRPTKIDLKPISNLKRPPLPIGNNAVIIGKIMLENKKFYLKHGRPYDDFFVDLYQKWLVKTNKD</sequence>
<protein>
    <submittedName>
        <fullName evidence="1">Uncharacterized protein</fullName>
    </submittedName>
</protein>
<keyword evidence="2" id="KW-1185">Reference proteome</keyword>
<dbReference type="Proteomes" id="UP001144204">
    <property type="component" value="Unassembled WGS sequence"/>
</dbReference>